<dbReference type="EMBL" id="BAAAUX010000045">
    <property type="protein sequence ID" value="GAA2821468.1"/>
    <property type="molecule type" value="Genomic_DNA"/>
</dbReference>
<proteinExistence type="predicted"/>
<evidence type="ECO:0000256" key="1">
    <source>
        <dbReference type="SAM" id="Phobius"/>
    </source>
</evidence>
<evidence type="ECO:0000313" key="4">
    <source>
        <dbReference type="Proteomes" id="UP001500979"/>
    </source>
</evidence>
<keyword evidence="4" id="KW-1185">Reference proteome</keyword>
<gene>
    <name evidence="3" type="ORF">GCM10010470_65920</name>
</gene>
<name>A0ABN3VQF6_9PSEU</name>
<comment type="caution">
    <text evidence="3">The sequence shown here is derived from an EMBL/GenBank/DDBJ whole genome shotgun (WGS) entry which is preliminary data.</text>
</comment>
<evidence type="ECO:0000256" key="2">
    <source>
        <dbReference type="SAM" id="SignalP"/>
    </source>
</evidence>
<accession>A0ABN3VQF6</accession>
<feature type="transmembrane region" description="Helical" evidence="1">
    <location>
        <begin position="70"/>
        <end position="87"/>
    </location>
</feature>
<protein>
    <submittedName>
        <fullName evidence="3">Uncharacterized protein</fullName>
    </submittedName>
</protein>
<sequence>MTAVTVRPSPAKGALRVLRGTGLAITSASLSVAAHAAAGGSVPDPGTTLVITSLLAGAGVALAGRRRGSLSIVGALGVGQLALHVFLQLAGSHQDGGAGPGVSLDPVTMTAGHVLAAVFTGLALARAEQALFVVANALGLVLPRKPDPLRIVTELVAVCVPADTVRVLAELIHQRINALRGPPVHSC</sequence>
<feature type="signal peptide" evidence="2">
    <location>
        <begin position="1"/>
        <end position="36"/>
    </location>
</feature>
<feature type="transmembrane region" description="Helical" evidence="1">
    <location>
        <begin position="107"/>
        <end position="125"/>
    </location>
</feature>
<keyword evidence="2" id="KW-0732">Signal</keyword>
<reference evidence="3 4" key="1">
    <citation type="journal article" date="2019" name="Int. J. Syst. Evol. Microbiol.">
        <title>The Global Catalogue of Microorganisms (GCM) 10K type strain sequencing project: providing services to taxonomists for standard genome sequencing and annotation.</title>
        <authorList>
            <consortium name="The Broad Institute Genomics Platform"/>
            <consortium name="The Broad Institute Genome Sequencing Center for Infectious Disease"/>
            <person name="Wu L."/>
            <person name="Ma J."/>
        </authorList>
    </citation>
    <scope>NUCLEOTIDE SEQUENCE [LARGE SCALE GENOMIC DNA]</scope>
    <source>
        <strain evidence="3 4">JCM 9383</strain>
    </source>
</reference>
<feature type="transmembrane region" description="Helical" evidence="1">
    <location>
        <begin position="46"/>
        <end position="63"/>
    </location>
</feature>
<keyword evidence="1" id="KW-0812">Transmembrane</keyword>
<keyword evidence="1" id="KW-0472">Membrane</keyword>
<feature type="chain" id="PRO_5046766701" evidence="2">
    <location>
        <begin position="37"/>
        <end position="187"/>
    </location>
</feature>
<dbReference type="Proteomes" id="UP001500979">
    <property type="component" value="Unassembled WGS sequence"/>
</dbReference>
<evidence type="ECO:0000313" key="3">
    <source>
        <dbReference type="EMBL" id="GAA2821468.1"/>
    </source>
</evidence>
<keyword evidence="1" id="KW-1133">Transmembrane helix</keyword>
<organism evidence="3 4">
    <name type="scientific">Saccharopolyspora taberi</name>
    <dbReference type="NCBI Taxonomy" id="60895"/>
    <lineage>
        <taxon>Bacteria</taxon>
        <taxon>Bacillati</taxon>
        <taxon>Actinomycetota</taxon>
        <taxon>Actinomycetes</taxon>
        <taxon>Pseudonocardiales</taxon>
        <taxon>Pseudonocardiaceae</taxon>
        <taxon>Saccharopolyspora</taxon>
    </lineage>
</organism>